<organism evidence="6">
    <name type="scientific">Tetraphis pellucida</name>
    <dbReference type="NCBI Taxonomy" id="37420"/>
    <lineage>
        <taxon>Eukaryota</taxon>
        <taxon>Viridiplantae</taxon>
        <taxon>Streptophyta</taxon>
        <taxon>Embryophyta</taxon>
        <taxon>Bryophyta</taxon>
        <taxon>Bryophytina</taxon>
        <taxon>Tetraphidopsida</taxon>
        <taxon>Tetraphidales</taxon>
        <taxon>Tetraphidaceae</taxon>
        <taxon>Tetraphis</taxon>
    </lineage>
</organism>
<dbReference type="NCBIfam" id="TIGR01022">
    <property type="entry name" value="rpmJ_bact"/>
    <property type="match status" value="1"/>
</dbReference>
<comment type="similarity">
    <text evidence="1 5">Belongs to the bacterial ribosomal protein bL36 family.</text>
</comment>
<reference evidence="6" key="1">
    <citation type="journal article" date="2014" name="BMC Genomics">
        <title>Organellar genomes of the four-toothed moss, Tetraphis pellucida.</title>
        <authorList>
            <person name="Bell N.E."/>
            <person name="Boore J.L."/>
            <person name="Mishler B.D."/>
            <person name="Hyvonen J."/>
        </authorList>
    </citation>
    <scope>NUCLEOTIDE SEQUENCE</scope>
</reference>
<dbReference type="PROSITE" id="PS00828">
    <property type="entry name" value="RIBOSOMAL_L36"/>
    <property type="match status" value="1"/>
</dbReference>
<keyword evidence="6" id="KW-0934">Plastid</keyword>
<sequence>MKVRASVRKICENCRLIRRRRRIMVVCSNPKHKQRQG</sequence>
<dbReference type="RefSeq" id="YP_009040993.1">
    <property type="nucleotide sequence ID" value="NC_024291.1"/>
</dbReference>
<name>A0A060DEA1_9BRYO</name>
<evidence type="ECO:0000256" key="5">
    <source>
        <dbReference type="HAMAP-Rule" id="MF_00251"/>
    </source>
</evidence>
<geneLocation type="chloroplast" evidence="6"/>
<dbReference type="SUPFAM" id="SSF57840">
    <property type="entry name" value="Ribosomal protein L36"/>
    <property type="match status" value="1"/>
</dbReference>
<comment type="subcellular location">
    <subcellularLocation>
        <location evidence="5">Plastid</location>
        <location evidence="5">Chloroplast</location>
    </subcellularLocation>
</comment>
<keyword evidence="3 5" id="KW-0687">Ribonucleoprotein</keyword>
<evidence type="ECO:0000256" key="4">
    <source>
        <dbReference type="ARBA" id="ARBA00035240"/>
    </source>
</evidence>
<dbReference type="GO" id="GO:0003735">
    <property type="term" value="F:structural constituent of ribosome"/>
    <property type="evidence" value="ECO:0007669"/>
    <property type="project" value="InterPro"/>
</dbReference>
<dbReference type="InterPro" id="IPR035977">
    <property type="entry name" value="Ribosomal_bL36_sp"/>
</dbReference>
<dbReference type="InterPro" id="IPR000473">
    <property type="entry name" value="Ribosomal_bL36"/>
</dbReference>
<evidence type="ECO:0000256" key="3">
    <source>
        <dbReference type="ARBA" id="ARBA00023274"/>
    </source>
</evidence>
<evidence type="ECO:0000256" key="1">
    <source>
        <dbReference type="ARBA" id="ARBA00007645"/>
    </source>
</evidence>
<dbReference type="PANTHER" id="PTHR42888:SF1">
    <property type="entry name" value="LARGE RIBOSOMAL SUBUNIT PROTEIN BL36C"/>
    <property type="match status" value="1"/>
</dbReference>
<proteinExistence type="inferred from homology"/>
<dbReference type="EMBL" id="KJ817846">
    <property type="protein sequence ID" value="AIB08467.1"/>
    <property type="molecule type" value="Genomic_DNA"/>
</dbReference>
<accession>A0A060DEA1</accession>
<keyword evidence="2 5" id="KW-0689">Ribosomal protein</keyword>
<evidence type="ECO:0000256" key="2">
    <source>
        <dbReference type="ARBA" id="ARBA00022980"/>
    </source>
</evidence>
<dbReference type="PANTHER" id="PTHR42888">
    <property type="entry name" value="50S RIBOSOMAL PROTEIN L36, CHLOROPLASTIC"/>
    <property type="match status" value="1"/>
</dbReference>
<dbReference type="GO" id="GO:0006412">
    <property type="term" value="P:translation"/>
    <property type="evidence" value="ECO:0007669"/>
    <property type="project" value="UniProtKB-UniRule"/>
</dbReference>
<gene>
    <name evidence="5 6" type="primary">rpl36</name>
</gene>
<dbReference type="Pfam" id="PF00444">
    <property type="entry name" value="Ribosomal_L36"/>
    <property type="match status" value="1"/>
</dbReference>
<dbReference type="GO" id="GO:0009507">
    <property type="term" value="C:chloroplast"/>
    <property type="evidence" value="ECO:0007669"/>
    <property type="project" value="UniProtKB-SubCell"/>
</dbReference>
<dbReference type="GeneID" id="19592370"/>
<dbReference type="GO" id="GO:1990904">
    <property type="term" value="C:ribonucleoprotein complex"/>
    <property type="evidence" value="ECO:0007669"/>
    <property type="project" value="UniProtKB-KW"/>
</dbReference>
<protein>
    <recommendedName>
        <fullName evidence="4 5">Large ribosomal subunit protein bL36c</fullName>
    </recommendedName>
</protein>
<keyword evidence="6" id="KW-0150">Chloroplast</keyword>
<evidence type="ECO:0000313" key="6">
    <source>
        <dbReference type="EMBL" id="AIB08467.1"/>
    </source>
</evidence>
<dbReference type="HAMAP" id="MF_00251">
    <property type="entry name" value="Ribosomal_bL36"/>
    <property type="match status" value="1"/>
</dbReference>
<dbReference type="AlphaFoldDB" id="A0A060DEA1"/>
<dbReference type="GO" id="GO:0005840">
    <property type="term" value="C:ribosome"/>
    <property type="evidence" value="ECO:0007669"/>
    <property type="project" value="UniProtKB-KW"/>
</dbReference>